<dbReference type="EMBL" id="JAKWBI020000178">
    <property type="protein sequence ID" value="KAJ2900169.1"/>
    <property type="molecule type" value="Genomic_DNA"/>
</dbReference>
<feature type="compositionally biased region" description="Polar residues" evidence="1">
    <location>
        <begin position="1"/>
        <end position="15"/>
    </location>
</feature>
<dbReference type="Gene3D" id="3.40.50.1820">
    <property type="entry name" value="alpha/beta hydrolase"/>
    <property type="match status" value="1"/>
</dbReference>
<gene>
    <name evidence="4" type="ORF">MKZ38_002583</name>
</gene>
<dbReference type="InterPro" id="IPR006693">
    <property type="entry name" value="AB_hydrolase_lipase"/>
</dbReference>
<dbReference type="InterPro" id="IPR029058">
    <property type="entry name" value="AB_hydrolase_fold"/>
</dbReference>
<sequence>MVDTQHNTSSSTSLPQPKEIVDKASVTAVADELSQQAQKLSHRAATDNDPAPIAVQAKFITPQDPVIVESDGTRLPGVPLEEAHKLNVLREQWHIQKKANEERLDEDVKSKEVVTNAALNGGKQKLPSSLTQDEDGHVGRKLAPEGSLRRSMPPSHTHPLFPPLPLYGPPSIIRDLQCLTFRVFSFFLGANFLGVIVLGALFTSMPPLCGWLWKRLTFRNPDKRRPFYEEEQRRKRLRKQQVREWVKSQRGREQPMITDSEKDPFVDEDHFEPTEGGPDPIVCDVGYYARRVGLDVEEFTVQTEDGFVIDLWHVYDPKEYARLPETERRSKGPELWAMQDEAQLPKSSTGKRGKRFPVLLMHGLLQSAGAYCVNDDDSLAFYLCKSGYDVWLGNNRCGFSPKHTTLDYSDPRMWAWNIRQMGVFDLAALVSRVRYQTGFPKVGLICHSQGTTQTFVALAKEQRPDLGEMLTVFCALAPAAYAGPLIGKMYFKFMRVITPGMFRLMFGIHAFLPIMMTMHRLLNPRVYGWLGYKVFSFMFNWTDERWDRALKDRMFQFAPVYVSAESMRWWLGRECFARHKCILATKEEWKAEEMEDEDVNAATGGAGRSRAGSLVDGGQHHVHRRRPKGSTAWYDERAPPFAMWVAGSDDLVDGHKLLRRFERGREPHVRVVHHKVIPEYEHLDVLWAMDAPDQIFREVREVLWKTCDKRGICRVPRGCEDVELLVPEVKRSVTGASEDQTSSSGEEASV</sequence>
<feature type="region of interest" description="Disordered" evidence="1">
    <location>
        <begin position="121"/>
        <end position="155"/>
    </location>
</feature>
<keyword evidence="2" id="KW-1133">Transmembrane helix</keyword>
<feature type="region of interest" description="Disordered" evidence="1">
    <location>
        <begin position="1"/>
        <end position="20"/>
    </location>
</feature>
<dbReference type="SUPFAM" id="SSF53474">
    <property type="entry name" value="alpha/beta-Hydrolases"/>
    <property type="match status" value="1"/>
</dbReference>
<keyword evidence="2" id="KW-0812">Transmembrane</keyword>
<dbReference type="FunFam" id="3.40.50.1820:FF:000193">
    <property type="entry name" value="Ab-hydrolase associated lipase"/>
    <property type="match status" value="1"/>
</dbReference>
<dbReference type="AlphaFoldDB" id="A0AAD5RQ24"/>
<evidence type="ECO:0000256" key="1">
    <source>
        <dbReference type="SAM" id="MobiDB-lite"/>
    </source>
</evidence>
<dbReference type="GO" id="GO:0006629">
    <property type="term" value="P:lipid metabolic process"/>
    <property type="evidence" value="ECO:0007669"/>
    <property type="project" value="InterPro"/>
</dbReference>
<feature type="region of interest" description="Disordered" evidence="1">
    <location>
        <begin position="602"/>
        <end position="629"/>
    </location>
</feature>
<accession>A0AAD5RQ24</accession>
<feature type="domain" description="Partial AB-hydrolase lipase" evidence="3">
    <location>
        <begin position="286"/>
        <end position="374"/>
    </location>
</feature>
<evidence type="ECO:0000313" key="5">
    <source>
        <dbReference type="Proteomes" id="UP001201980"/>
    </source>
</evidence>
<comment type="caution">
    <text evidence="4">The sequence shown here is derived from an EMBL/GenBank/DDBJ whole genome shotgun (WGS) entry which is preliminary data.</text>
</comment>
<feature type="transmembrane region" description="Helical" evidence="2">
    <location>
        <begin position="183"/>
        <end position="213"/>
    </location>
</feature>
<dbReference type="PANTHER" id="PTHR11005">
    <property type="entry name" value="LYSOSOMAL ACID LIPASE-RELATED"/>
    <property type="match status" value="1"/>
</dbReference>
<evidence type="ECO:0000259" key="3">
    <source>
        <dbReference type="Pfam" id="PF04083"/>
    </source>
</evidence>
<name>A0AAD5RQ24_9PEZI</name>
<keyword evidence="2" id="KW-0472">Membrane</keyword>
<evidence type="ECO:0000313" key="4">
    <source>
        <dbReference type="EMBL" id="KAJ2900169.1"/>
    </source>
</evidence>
<proteinExistence type="predicted"/>
<dbReference type="Proteomes" id="UP001201980">
    <property type="component" value="Unassembled WGS sequence"/>
</dbReference>
<keyword evidence="5" id="KW-1185">Reference proteome</keyword>
<organism evidence="4 5">
    <name type="scientific">Zalerion maritima</name>
    <dbReference type="NCBI Taxonomy" id="339359"/>
    <lineage>
        <taxon>Eukaryota</taxon>
        <taxon>Fungi</taxon>
        <taxon>Dikarya</taxon>
        <taxon>Ascomycota</taxon>
        <taxon>Pezizomycotina</taxon>
        <taxon>Sordariomycetes</taxon>
        <taxon>Lulworthiomycetidae</taxon>
        <taxon>Lulworthiales</taxon>
        <taxon>Lulworthiaceae</taxon>
        <taxon>Zalerion</taxon>
    </lineage>
</organism>
<dbReference type="Pfam" id="PF04083">
    <property type="entry name" value="Abhydro_lipase"/>
    <property type="match status" value="1"/>
</dbReference>
<evidence type="ECO:0000256" key="2">
    <source>
        <dbReference type="SAM" id="Phobius"/>
    </source>
</evidence>
<reference evidence="4" key="1">
    <citation type="submission" date="2022-07" db="EMBL/GenBank/DDBJ databases">
        <title>Draft genome sequence of Zalerion maritima ATCC 34329, a (micro)plastics degrading marine fungus.</title>
        <authorList>
            <person name="Paco A."/>
            <person name="Goncalves M.F.M."/>
            <person name="Rocha-Santos T.A.P."/>
            <person name="Alves A."/>
        </authorList>
    </citation>
    <scope>NUCLEOTIDE SEQUENCE</scope>
    <source>
        <strain evidence="4">ATCC 34329</strain>
    </source>
</reference>
<protein>
    <submittedName>
        <fullName evidence="4">Sterol esterase 2</fullName>
    </submittedName>
</protein>